<feature type="region of interest" description="Disordered" evidence="1">
    <location>
        <begin position="38"/>
        <end position="61"/>
    </location>
</feature>
<proteinExistence type="predicted"/>
<protein>
    <submittedName>
        <fullName evidence="3">Uncharacterized protein</fullName>
    </submittedName>
</protein>
<evidence type="ECO:0000313" key="3">
    <source>
        <dbReference type="WBParaSite" id="MBELARI_LOCUS5809"/>
    </source>
</evidence>
<accession>A0AAF3FFY3</accession>
<feature type="compositionally biased region" description="Polar residues" evidence="1">
    <location>
        <begin position="333"/>
        <end position="342"/>
    </location>
</feature>
<dbReference type="Proteomes" id="UP000887575">
    <property type="component" value="Unassembled WGS sequence"/>
</dbReference>
<name>A0AAF3FFY3_9BILA</name>
<organism evidence="2 3">
    <name type="scientific">Mesorhabditis belari</name>
    <dbReference type="NCBI Taxonomy" id="2138241"/>
    <lineage>
        <taxon>Eukaryota</taxon>
        <taxon>Metazoa</taxon>
        <taxon>Ecdysozoa</taxon>
        <taxon>Nematoda</taxon>
        <taxon>Chromadorea</taxon>
        <taxon>Rhabditida</taxon>
        <taxon>Rhabditina</taxon>
        <taxon>Rhabditomorpha</taxon>
        <taxon>Rhabditoidea</taxon>
        <taxon>Rhabditidae</taxon>
        <taxon>Mesorhabditinae</taxon>
        <taxon>Mesorhabditis</taxon>
    </lineage>
</organism>
<evidence type="ECO:0000313" key="2">
    <source>
        <dbReference type="Proteomes" id="UP000887575"/>
    </source>
</evidence>
<keyword evidence="2" id="KW-1185">Reference proteome</keyword>
<feature type="region of interest" description="Disordered" evidence="1">
    <location>
        <begin position="333"/>
        <end position="361"/>
    </location>
</feature>
<dbReference type="AlphaFoldDB" id="A0AAF3FFY3"/>
<sequence>MDAEVEKRPPRQIIRGKVFLSLEHAQAMSGHVFDRTKYDTTSEWEESQNVPPPAERKPSRAELVAQARKTYDAECMRMGGPFNPIKDDINDVLSDVEYISDNDLTSVASTTMVPEKKKSREEVITENRAKYDNECAVLGGPFNPIKESIANRLSEVQYISDNDFSRLDPEKTLTSKLATGKNEEKRAKSATMNWLPSQSTPNNSRMPPVMTLDESSIMVLDGCNENVFVDSRLGESARHFLPKEQPTVEDMEVDTSSYYQFPNAKTLEPQKNMKVLEAPKKNFAPPIRYSTAPMVLAVNKLHLKGSPAIVEAESQAMNSSVCLPLKRLQLTPGTKSYQNKSPHGTARGLFDRLSTPKQGCSKDNCEARAVPNPYNFVTPMKPKSASYSLLAAPLPDGKTLKFKRSGQAVNSRDVPKLSFDASQETISDTGVPIMQSLDFLSGEKTIITQPANTHQNVPNAPLRLLSDDDDVGSDSLDNGKETLEALPEKLIRSAVQNTDDFNVTTGGGDSTMGSCSDATIVHIRATKARNDEPEYLILVPPKIELSQPGDGRRYPKRNRVPRLNGALGERPIYEMSPTSKGWTLVGVEPGRVTEKLLIKNRVADNKQLMEKQNLDAKHRKDRKEVYANARRARAVLEDNNDE</sequence>
<evidence type="ECO:0000256" key="1">
    <source>
        <dbReference type="SAM" id="MobiDB-lite"/>
    </source>
</evidence>
<reference evidence="3" key="1">
    <citation type="submission" date="2024-02" db="UniProtKB">
        <authorList>
            <consortium name="WormBaseParasite"/>
        </authorList>
    </citation>
    <scope>IDENTIFICATION</scope>
</reference>
<dbReference type="WBParaSite" id="MBELARI_LOCUS5809">
    <property type="protein sequence ID" value="MBELARI_LOCUS5809"/>
    <property type="gene ID" value="MBELARI_LOCUS5809"/>
</dbReference>